<organism evidence="2 3">
    <name type="scientific">Linum trigynum</name>
    <dbReference type="NCBI Taxonomy" id="586398"/>
    <lineage>
        <taxon>Eukaryota</taxon>
        <taxon>Viridiplantae</taxon>
        <taxon>Streptophyta</taxon>
        <taxon>Embryophyta</taxon>
        <taxon>Tracheophyta</taxon>
        <taxon>Spermatophyta</taxon>
        <taxon>Magnoliopsida</taxon>
        <taxon>eudicotyledons</taxon>
        <taxon>Gunneridae</taxon>
        <taxon>Pentapetalae</taxon>
        <taxon>rosids</taxon>
        <taxon>fabids</taxon>
        <taxon>Malpighiales</taxon>
        <taxon>Linaceae</taxon>
        <taxon>Linum</taxon>
    </lineage>
</organism>
<proteinExistence type="predicted"/>
<evidence type="ECO:0000313" key="3">
    <source>
        <dbReference type="Proteomes" id="UP001497516"/>
    </source>
</evidence>
<protein>
    <submittedName>
        <fullName evidence="2">Uncharacterized protein</fullName>
    </submittedName>
</protein>
<evidence type="ECO:0000256" key="1">
    <source>
        <dbReference type="SAM" id="MobiDB-lite"/>
    </source>
</evidence>
<keyword evidence="3" id="KW-1185">Reference proteome</keyword>
<reference evidence="2 3" key="1">
    <citation type="submission" date="2024-04" db="EMBL/GenBank/DDBJ databases">
        <authorList>
            <person name="Fracassetti M."/>
        </authorList>
    </citation>
    <scope>NUCLEOTIDE SEQUENCE [LARGE SCALE GENOMIC DNA]</scope>
</reference>
<gene>
    <name evidence="2" type="ORF">LTRI10_LOCUS51584</name>
</gene>
<name>A0AAV2GP89_9ROSI</name>
<feature type="region of interest" description="Disordered" evidence="1">
    <location>
        <begin position="1"/>
        <end position="73"/>
    </location>
</feature>
<feature type="region of interest" description="Disordered" evidence="1">
    <location>
        <begin position="108"/>
        <end position="139"/>
    </location>
</feature>
<sequence length="139" mass="15555">MVEDEDPDRRPRAPLASRAKHATPLQAVTRPPTTSTRRQAVPRVTTEKKMGRRRLQKKENGNRGKPKPVSNNLVNGTWVEVPVGDSQDIIPSPVRARLNPQRDEFVQADSVETSPDLEAQHFDLGSRKSKATIHTHQAN</sequence>
<evidence type="ECO:0000313" key="2">
    <source>
        <dbReference type="EMBL" id="CAL1412277.1"/>
    </source>
</evidence>
<accession>A0AAV2GP89</accession>
<dbReference type="EMBL" id="OZ034822">
    <property type="protein sequence ID" value="CAL1412277.1"/>
    <property type="molecule type" value="Genomic_DNA"/>
</dbReference>
<dbReference type="AlphaFoldDB" id="A0AAV2GP89"/>
<dbReference type="Proteomes" id="UP001497516">
    <property type="component" value="Chromosome 9"/>
</dbReference>